<keyword evidence="3" id="KW-1185">Reference proteome</keyword>
<accession>A0A4U5WQG9</accession>
<keyword evidence="1" id="KW-0812">Transmembrane</keyword>
<sequence length="308" mass="33102">MDQLMAAEQERTNKVRLAGKTVVPLAFLALVAGAVYYTTSSGDTKDTAPQAQSVSQPGPLAKVAHATIGDPGDPATWRLPIESYMPTVQQARLVSSTRDELIDQCMDDSGYPQWQPAPDLPSLGGTTLTDWRYGIHDAGLASTRGYHPDAGQQKAYDDAMEAGAVDESGAPDSTVRSCTVKIDGQVPSAQPADIVQRVSGEAFTESEKAPTVVAAFAKWSACMKTKGYDYNKPMDANEDPRFNDPGQVTALEIATAKADIACRDQYNVTRTWFDAESRIQRDKIAQHLDDFNAAAKAARDAVAKAKAT</sequence>
<gene>
    <name evidence="2" type="ORF">E4U91_28270</name>
</gene>
<keyword evidence="1" id="KW-0472">Membrane</keyword>
<organism evidence="2 3">
    <name type="scientific">Streptomyces lasalocidi</name>
    <name type="common">Streptomyces lasaliensis</name>
    <dbReference type="NCBI Taxonomy" id="324833"/>
    <lineage>
        <taxon>Bacteria</taxon>
        <taxon>Bacillati</taxon>
        <taxon>Actinomycetota</taxon>
        <taxon>Actinomycetes</taxon>
        <taxon>Kitasatosporales</taxon>
        <taxon>Streptomycetaceae</taxon>
        <taxon>Streptomyces</taxon>
    </lineage>
</organism>
<dbReference type="OrthoDB" id="4800194at2"/>
<dbReference type="EMBL" id="SZNQ01000001">
    <property type="protein sequence ID" value="TKT03591.1"/>
    <property type="molecule type" value="Genomic_DNA"/>
</dbReference>
<comment type="caution">
    <text evidence="2">The sequence shown here is derived from an EMBL/GenBank/DDBJ whole genome shotgun (WGS) entry which is preliminary data.</text>
</comment>
<dbReference type="RefSeq" id="WP_137309438.1">
    <property type="nucleotide sequence ID" value="NZ_SZNQ01000001.1"/>
</dbReference>
<keyword evidence="1" id="KW-1133">Transmembrane helix</keyword>
<proteinExistence type="predicted"/>
<name>A0A4U5WQG9_STRLS</name>
<reference evidence="2 3" key="1">
    <citation type="submission" date="2019-04" db="EMBL/GenBank/DDBJ databases">
        <title>Streptomyces lasaliensis sp. nov., an Actinomycete isolated from soil which produces the polyether antibiotic lasalocid.</title>
        <authorList>
            <person name="Erwin G."/>
            <person name="Haber C."/>
        </authorList>
    </citation>
    <scope>NUCLEOTIDE SEQUENCE [LARGE SCALE GENOMIC DNA]</scope>
    <source>
        <strain evidence="2 3">X-537</strain>
    </source>
</reference>
<dbReference type="Proteomes" id="UP000305929">
    <property type="component" value="Unassembled WGS sequence"/>
</dbReference>
<evidence type="ECO:0000313" key="2">
    <source>
        <dbReference type="EMBL" id="TKT03591.1"/>
    </source>
</evidence>
<protein>
    <submittedName>
        <fullName evidence="2">Uncharacterized protein</fullName>
    </submittedName>
</protein>
<dbReference type="AlphaFoldDB" id="A0A4U5WQG9"/>
<evidence type="ECO:0000313" key="3">
    <source>
        <dbReference type="Proteomes" id="UP000305929"/>
    </source>
</evidence>
<feature type="transmembrane region" description="Helical" evidence="1">
    <location>
        <begin position="21"/>
        <end position="39"/>
    </location>
</feature>
<evidence type="ECO:0000256" key="1">
    <source>
        <dbReference type="SAM" id="Phobius"/>
    </source>
</evidence>